<evidence type="ECO:0000313" key="8">
    <source>
        <dbReference type="Proteomes" id="UP000036681"/>
    </source>
</evidence>
<evidence type="ECO:0000256" key="3">
    <source>
        <dbReference type="ARBA" id="ARBA00022630"/>
    </source>
</evidence>
<evidence type="ECO:0000256" key="5">
    <source>
        <dbReference type="ARBA" id="ARBA00023002"/>
    </source>
</evidence>
<name>A0A0M3ISF3_ASCLU</name>
<dbReference type="Proteomes" id="UP000036681">
    <property type="component" value="Unplaced"/>
</dbReference>
<keyword evidence="6" id="KW-0503">Monooxygenase</keyword>
<dbReference type="AlphaFoldDB" id="A0A0M3ISF3"/>
<dbReference type="WBParaSite" id="ALUE_0002168101-mRNA-1">
    <property type="protein sequence ID" value="ALUE_0002168101-mRNA-1"/>
    <property type="gene ID" value="ALUE_0002168101"/>
</dbReference>
<evidence type="ECO:0000256" key="1">
    <source>
        <dbReference type="ARBA" id="ARBA00001974"/>
    </source>
</evidence>
<dbReference type="FunFam" id="3.50.50.60:FF:000021">
    <property type="entry name" value="Ubiquinone biosynthesis monooxygenase COQ6"/>
    <property type="match status" value="1"/>
</dbReference>
<feature type="domain" description="FAD-binding" evidence="7">
    <location>
        <begin position="125"/>
        <end position="196"/>
    </location>
</feature>
<dbReference type="PANTHER" id="PTHR43876">
    <property type="entry name" value="UBIQUINONE BIOSYNTHESIS MONOOXYGENASE COQ6, MITOCHONDRIAL"/>
    <property type="match status" value="1"/>
</dbReference>
<dbReference type="GO" id="GO:0004497">
    <property type="term" value="F:monooxygenase activity"/>
    <property type="evidence" value="ECO:0007669"/>
    <property type="project" value="UniProtKB-KW"/>
</dbReference>
<evidence type="ECO:0000256" key="6">
    <source>
        <dbReference type="ARBA" id="ARBA00023033"/>
    </source>
</evidence>
<dbReference type="Gene3D" id="3.50.50.60">
    <property type="entry name" value="FAD/NAD(P)-binding domain"/>
    <property type="match status" value="1"/>
</dbReference>
<accession>A0A0M3ISF3</accession>
<dbReference type="PANTHER" id="PTHR43876:SF7">
    <property type="entry name" value="UBIQUINONE BIOSYNTHESIS MONOOXYGENASE COQ6, MITOCHONDRIAL"/>
    <property type="match status" value="1"/>
</dbReference>
<dbReference type="PROSITE" id="PS01304">
    <property type="entry name" value="UBIH"/>
    <property type="match status" value="1"/>
</dbReference>
<protein>
    <submittedName>
        <fullName evidence="9">FAD_binding_3 domain-containing protein</fullName>
    </submittedName>
</protein>
<reference evidence="9" key="1">
    <citation type="submission" date="2017-02" db="UniProtKB">
        <authorList>
            <consortium name="WormBaseParasite"/>
        </authorList>
    </citation>
    <scope>IDENTIFICATION</scope>
</reference>
<evidence type="ECO:0000313" key="9">
    <source>
        <dbReference type="WBParaSite" id="ALUE_0002168101-mRNA-1"/>
    </source>
</evidence>
<proteinExistence type="inferred from homology"/>
<dbReference type="GO" id="GO:0071949">
    <property type="term" value="F:FAD binding"/>
    <property type="evidence" value="ECO:0007669"/>
    <property type="project" value="InterPro"/>
</dbReference>
<comment type="cofactor">
    <cofactor evidence="1">
        <name>FAD</name>
        <dbReference type="ChEBI" id="CHEBI:57692"/>
    </cofactor>
</comment>
<keyword evidence="5" id="KW-0560">Oxidoreductase</keyword>
<comment type="similarity">
    <text evidence="2">Belongs to the UbiH/COQ6 family.</text>
</comment>
<sequence length="254" mass="27213">MNVLKTTDASQSPITNQVLSLAEGVLNSLCGTKRTGVPIPPTVIALQSDTRAAFPLGFGHAHSYVAPRVALIGSKLIMNVLKTTDASQSPITNQVLSLAEGVLNSLCGTKPTGVPIPPTVIALQSDTRAAFPLGFGHAHSYVAPRVALIGDAAHRIHPLAGQGVNLGWADVRVLTRCLERIVRDGADLGALTYLSEYDTQGQRHNVPVQVVCDWLNRLYRTEATPIVFIRSLGLFAVNRLTPIKDFIVHQTSSE</sequence>
<keyword evidence="3" id="KW-0285">Flavoprotein</keyword>
<keyword evidence="8" id="KW-1185">Reference proteome</keyword>
<dbReference type="InterPro" id="IPR018168">
    <property type="entry name" value="Ubi_Hdrlase_CS"/>
</dbReference>
<dbReference type="InterPro" id="IPR002938">
    <property type="entry name" value="FAD-bd"/>
</dbReference>
<evidence type="ECO:0000256" key="4">
    <source>
        <dbReference type="ARBA" id="ARBA00022827"/>
    </source>
</evidence>
<dbReference type="InterPro" id="IPR051205">
    <property type="entry name" value="UbiH/COQ6_monooxygenase"/>
</dbReference>
<evidence type="ECO:0000256" key="2">
    <source>
        <dbReference type="ARBA" id="ARBA00005349"/>
    </source>
</evidence>
<organism evidence="8 9">
    <name type="scientific">Ascaris lumbricoides</name>
    <name type="common">Giant roundworm</name>
    <dbReference type="NCBI Taxonomy" id="6252"/>
    <lineage>
        <taxon>Eukaryota</taxon>
        <taxon>Metazoa</taxon>
        <taxon>Ecdysozoa</taxon>
        <taxon>Nematoda</taxon>
        <taxon>Chromadorea</taxon>
        <taxon>Rhabditida</taxon>
        <taxon>Spirurina</taxon>
        <taxon>Ascaridomorpha</taxon>
        <taxon>Ascaridoidea</taxon>
        <taxon>Ascarididae</taxon>
        <taxon>Ascaris</taxon>
    </lineage>
</organism>
<keyword evidence="4" id="KW-0274">FAD</keyword>
<dbReference type="GO" id="GO:0005739">
    <property type="term" value="C:mitochondrion"/>
    <property type="evidence" value="ECO:0007669"/>
    <property type="project" value="TreeGrafter"/>
</dbReference>
<evidence type="ECO:0000259" key="7">
    <source>
        <dbReference type="Pfam" id="PF01494"/>
    </source>
</evidence>
<dbReference type="InterPro" id="IPR036188">
    <property type="entry name" value="FAD/NAD-bd_sf"/>
</dbReference>
<dbReference type="SUPFAM" id="SSF51905">
    <property type="entry name" value="FAD/NAD(P)-binding domain"/>
    <property type="match status" value="1"/>
</dbReference>
<dbReference type="GO" id="GO:0006744">
    <property type="term" value="P:ubiquinone biosynthetic process"/>
    <property type="evidence" value="ECO:0007669"/>
    <property type="project" value="UniProtKB-ARBA"/>
</dbReference>
<dbReference type="Pfam" id="PF01494">
    <property type="entry name" value="FAD_binding_3"/>
    <property type="match status" value="1"/>
</dbReference>